<evidence type="ECO:0000313" key="14">
    <source>
        <dbReference type="Proteomes" id="UP000295210"/>
    </source>
</evidence>
<dbReference type="InterPro" id="IPR043150">
    <property type="entry name" value="Phytochrome_PHY_sf"/>
</dbReference>
<dbReference type="GO" id="GO:0000155">
    <property type="term" value="F:phosphorelay sensor kinase activity"/>
    <property type="evidence" value="ECO:0007669"/>
    <property type="project" value="InterPro"/>
</dbReference>
<keyword evidence="5" id="KW-0597">Phosphoprotein</keyword>
<keyword evidence="4" id="KW-0600">Photoreceptor protein</keyword>
<dbReference type="PANTHER" id="PTHR42878:SF15">
    <property type="entry name" value="BACTERIOPHYTOCHROME"/>
    <property type="match status" value="1"/>
</dbReference>
<evidence type="ECO:0000259" key="11">
    <source>
        <dbReference type="PROSITE" id="PS50046"/>
    </source>
</evidence>
<dbReference type="Gene3D" id="3.30.565.10">
    <property type="entry name" value="Histidine kinase-like ATPase, C-terminal domain"/>
    <property type="match status" value="1"/>
</dbReference>
<proteinExistence type="inferred from homology"/>
<dbReference type="InterPro" id="IPR003594">
    <property type="entry name" value="HATPase_dom"/>
</dbReference>
<reference evidence="13 14" key="1">
    <citation type="submission" date="2019-03" db="EMBL/GenBank/DDBJ databases">
        <title>Genomic Encyclopedia of Type Strains, Phase IV (KMG-IV): sequencing the most valuable type-strain genomes for metagenomic binning, comparative biology and taxonomic classification.</title>
        <authorList>
            <person name="Goeker M."/>
        </authorList>
    </citation>
    <scope>NUCLEOTIDE SEQUENCE [LARGE SCALE GENOMIC DNA]</scope>
    <source>
        <strain evidence="13 14">DSM 103428</strain>
    </source>
</reference>
<keyword evidence="6" id="KW-0716">Sensory transduction</keyword>
<evidence type="ECO:0000256" key="4">
    <source>
        <dbReference type="ARBA" id="ARBA00022543"/>
    </source>
</evidence>
<dbReference type="Gene3D" id="3.30.450.40">
    <property type="match status" value="1"/>
</dbReference>
<dbReference type="GO" id="GO:0030295">
    <property type="term" value="F:protein kinase activator activity"/>
    <property type="evidence" value="ECO:0007669"/>
    <property type="project" value="TreeGrafter"/>
</dbReference>
<dbReference type="PANTHER" id="PTHR42878">
    <property type="entry name" value="TWO-COMPONENT HISTIDINE KINASE"/>
    <property type="match status" value="1"/>
</dbReference>
<dbReference type="InterPro" id="IPR036890">
    <property type="entry name" value="HATPase_C_sf"/>
</dbReference>
<accession>A0A4R1KWQ4</accession>
<evidence type="ECO:0000256" key="9">
    <source>
        <dbReference type="ARBA" id="ARBA00022991"/>
    </source>
</evidence>
<dbReference type="Pfam" id="PF01590">
    <property type="entry name" value="GAF"/>
    <property type="match status" value="1"/>
</dbReference>
<evidence type="ECO:0000256" key="7">
    <source>
        <dbReference type="ARBA" id="ARBA00022679"/>
    </source>
</evidence>
<sequence>MSELDTERSISLDTCAQEPIHLPGSIQPHGFLLVLDEPAMRVTMASESAAAYLDKPLHLLFGATLTELLGADAGLESLLEKEVTTSSRYFKTLQVPAAGGRSFEVIGHRQGSFLIMEFEESVGHLDTEAVQIEIYNFMTELRQMRSLGEICSGAVTLLRKLTGFDRVLLYSFDDAGHGNVLAEDRNAELPSYLHLRFPSSDIPEQARRLYVVNRVRVIPDVDYVPSRILDEEGSTPEFDLSGSVLRSVSPIHRDYMRNMGTAASMSVSIVSSGRLWGLVSFHNRSPRRVPYRLRTACDFLVQVVTSHIEALLESEKLSRAIDLTSIQHRLLTWMAAEDNYLLALTSHGSDLMALTGAHGAAIVLDQSCTLVGNTPSADQVLDFTAWLQQSARGDVFATSSAVSIYPPASHFAACASGVVAVSISKLHDSYVLWFRPEVVQSVRWAGDPQKPVAQGKGDLTIHPRNSFESWMQILRGHSLPWLPEEINAASAFRAAILEVVLRRAEEMARLAGDLEVANRELEAFSYSVSHDLRAPFRHIAGFAELLREEESGHLTSRGQHYVDTIVESARFAGLLVDSLLNFSRIARVQISPTAVDMTQLFKDEWGDVVREDGNQRQIEFTAESLPKVMGDPQLLRQVARNLLSNALKYTRHQPHATVSISATREGREYIFSVEDNGVGFDQRYADKLFGVFQRLHRMEDFEGTGIGLANVRRIITRHGGRTWAQGETGKGAIFYFSLPVIA</sequence>
<dbReference type="SMART" id="SM00387">
    <property type="entry name" value="HATPase_c"/>
    <property type="match status" value="1"/>
</dbReference>
<dbReference type="InterPro" id="IPR016132">
    <property type="entry name" value="Phyto_chromo_attachment"/>
</dbReference>
<dbReference type="SUPFAM" id="SSF55874">
    <property type="entry name" value="ATPase domain of HSP90 chaperone/DNA topoisomerase II/histidine kinase"/>
    <property type="match status" value="1"/>
</dbReference>
<dbReference type="InterPro" id="IPR003018">
    <property type="entry name" value="GAF"/>
</dbReference>
<dbReference type="PRINTS" id="PR01033">
    <property type="entry name" value="PHYTOCHROME"/>
</dbReference>
<dbReference type="InterPro" id="IPR005467">
    <property type="entry name" value="His_kinase_dom"/>
</dbReference>
<dbReference type="GO" id="GO:0009584">
    <property type="term" value="P:detection of visible light"/>
    <property type="evidence" value="ECO:0007669"/>
    <property type="project" value="InterPro"/>
</dbReference>
<evidence type="ECO:0000256" key="3">
    <source>
        <dbReference type="ARBA" id="ARBA00012438"/>
    </source>
</evidence>
<dbReference type="InterPro" id="IPR013654">
    <property type="entry name" value="PAS_2"/>
</dbReference>
<dbReference type="SMART" id="SM00065">
    <property type="entry name" value="GAF"/>
    <property type="match status" value="1"/>
</dbReference>
<evidence type="ECO:0000256" key="1">
    <source>
        <dbReference type="ARBA" id="ARBA00000085"/>
    </source>
</evidence>
<dbReference type="FunFam" id="3.30.565.10:FF:000006">
    <property type="entry name" value="Sensor histidine kinase WalK"/>
    <property type="match status" value="1"/>
</dbReference>
<protein>
    <recommendedName>
        <fullName evidence="3">histidine kinase</fullName>
        <ecNumber evidence="3">2.7.13.3</ecNumber>
    </recommendedName>
</protein>
<evidence type="ECO:0000256" key="5">
    <source>
        <dbReference type="ARBA" id="ARBA00022553"/>
    </source>
</evidence>
<evidence type="ECO:0000256" key="10">
    <source>
        <dbReference type="ARBA" id="ARBA00023170"/>
    </source>
</evidence>
<dbReference type="SMART" id="SM00388">
    <property type="entry name" value="HisKA"/>
    <property type="match status" value="1"/>
</dbReference>
<feature type="domain" description="Histidine kinase" evidence="12">
    <location>
        <begin position="527"/>
        <end position="742"/>
    </location>
</feature>
<comment type="catalytic activity">
    <reaction evidence="1">
        <text>ATP + protein L-histidine = ADP + protein N-phospho-L-histidine.</text>
        <dbReference type="EC" id="2.7.13.3"/>
    </reaction>
</comment>
<dbReference type="SUPFAM" id="SSF55781">
    <property type="entry name" value="GAF domain-like"/>
    <property type="match status" value="2"/>
</dbReference>
<dbReference type="Pfam" id="PF00512">
    <property type="entry name" value="HisKA"/>
    <property type="match status" value="1"/>
</dbReference>
<evidence type="ECO:0000256" key="6">
    <source>
        <dbReference type="ARBA" id="ARBA00022606"/>
    </source>
</evidence>
<dbReference type="CDD" id="cd00082">
    <property type="entry name" value="HisKA"/>
    <property type="match status" value="1"/>
</dbReference>
<gene>
    <name evidence="13" type="ORF">C7378_3471</name>
</gene>
<dbReference type="EC" id="2.7.13.3" evidence="3"/>
<dbReference type="InterPro" id="IPR003661">
    <property type="entry name" value="HisK_dim/P_dom"/>
</dbReference>
<dbReference type="InterPro" id="IPR029016">
    <property type="entry name" value="GAF-like_dom_sf"/>
</dbReference>
<comment type="similarity">
    <text evidence="2">In the N-terminal section; belongs to the phytochrome family.</text>
</comment>
<dbReference type="Pfam" id="PF02518">
    <property type="entry name" value="HATPase_c"/>
    <property type="match status" value="1"/>
</dbReference>
<dbReference type="GO" id="GO:0009881">
    <property type="term" value="F:photoreceptor activity"/>
    <property type="evidence" value="ECO:0007669"/>
    <property type="project" value="UniProtKB-KW"/>
</dbReference>
<organism evidence="13 14">
    <name type="scientific">Acidipila rosea</name>
    <dbReference type="NCBI Taxonomy" id="768535"/>
    <lineage>
        <taxon>Bacteria</taxon>
        <taxon>Pseudomonadati</taxon>
        <taxon>Acidobacteriota</taxon>
        <taxon>Terriglobia</taxon>
        <taxon>Terriglobales</taxon>
        <taxon>Acidobacteriaceae</taxon>
        <taxon>Acidipila</taxon>
    </lineage>
</organism>
<dbReference type="Proteomes" id="UP000295210">
    <property type="component" value="Unassembled WGS sequence"/>
</dbReference>
<dbReference type="Gene3D" id="3.30.450.20">
    <property type="entry name" value="PAS domain"/>
    <property type="match status" value="1"/>
</dbReference>
<comment type="caution">
    <text evidence="13">The sequence shown here is derived from an EMBL/GenBank/DDBJ whole genome shotgun (WGS) entry which is preliminary data.</text>
</comment>
<keyword evidence="9" id="KW-0157">Chromophore</keyword>
<dbReference type="GO" id="GO:0000156">
    <property type="term" value="F:phosphorelay response regulator activity"/>
    <property type="evidence" value="ECO:0007669"/>
    <property type="project" value="TreeGrafter"/>
</dbReference>
<dbReference type="Gene3D" id="3.30.450.270">
    <property type="match status" value="1"/>
</dbReference>
<evidence type="ECO:0000313" key="13">
    <source>
        <dbReference type="EMBL" id="TCK69725.1"/>
    </source>
</evidence>
<dbReference type="Pfam" id="PF00360">
    <property type="entry name" value="PHY"/>
    <property type="match status" value="1"/>
</dbReference>
<dbReference type="OrthoDB" id="9766459at2"/>
<dbReference type="GO" id="GO:0006355">
    <property type="term" value="P:regulation of DNA-templated transcription"/>
    <property type="evidence" value="ECO:0007669"/>
    <property type="project" value="InterPro"/>
</dbReference>
<dbReference type="EMBL" id="SMGK01000008">
    <property type="protein sequence ID" value="TCK69725.1"/>
    <property type="molecule type" value="Genomic_DNA"/>
</dbReference>
<keyword evidence="7" id="KW-0808">Transferase</keyword>
<dbReference type="Pfam" id="PF08446">
    <property type="entry name" value="PAS_2"/>
    <property type="match status" value="1"/>
</dbReference>
<evidence type="ECO:0000259" key="12">
    <source>
        <dbReference type="PROSITE" id="PS50109"/>
    </source>
</evidence>
<dbReference type="RefSeq" id="WP_131999382.1">
    <property type="nucleotide sequence ID" value="NZ_SMGK01000008.1"/>
</dbReference>
<dbReference type="SUPFAM" id="SSF55785">
    <property type="entry name" value="PYP-like sensor domain (PAS domain)"/>
    <property type="match status" value="1"/>
</dbReference>
<dbReference type="InterPro" id="IPR050351">
    <property type="entry name" value="BphY/WalK/GraS-like"/>
</dbReference>
<dbReference type="PROSITE" id="PS50046">
    <property type="entry name" value="PHYTOCHROME_2"/>
    <property type="match status" value="1"/>
</dbReference>
<dbReference type="InterPro" id="IPR013515">
    <property type="entry name" value="Phytochrome_cen-reg"/>
</dbReference>
<dbReference type="PROSITE" id="PS50109">
    <property type="entry name" value="HIS_KIN"/>
    <property type="match status" value="1"/>
</dbReference>
<dbReference type="InterPro" id="IPR035965">
    <property type="entry name" value="PAS-like_dom_sf"/>
</dbReference>
<dbReference type="GO" id="GO:0007234">
    <property type="term" value="P:osmosensory signaling via phosphorelay pathway"/>
    <property type="evidence" value="ECO:0007669"/>
    <property type="project" value="TreeGrafter"/>
</dbReference>
<keyword evidence="8 13" id="KW-0418">Kinase</keyword>
<dbReference type="InterPro" id="IPR001294">
    <property type="entry name" value="Phytochrome"/>
</dbReference>
<keyword evidence="14" id="KW-1185">Reference proteome</keyword>
<name>A0A4R1KWQ4_9BACT</name>
<dbReference type="SUPFAM" id="SSF47384">
    <property type="entry name" value="Homodimeric domain of signal transducing histidine kinase"/>
    <property type="match status" value="1"/>
</dbReference>
<evidence type="ECO:0000256" key="2">
    <source>
        <dbReference type="ARBA" id="ARBA00006402"/>
    </source>
</evidence>
<dbReference type="InterPro" id="IPR036097">
    <property type="entry name" value="HisK_dim/P_sf"/>
</dbReference>
<keyword evidence="10" id="KW-0675">Receptor</keyword>
<dbReference type="AlphaFoldDB" id="A0A4R1KWQ4"/>
<feature type="domain" description="Phytochrome chromophore attachment site" evidence="11">
    <location>
        <begin position="146"/>
        <end position="302"/>
    </location>
</feature>
<dbReference type="Gene3D" id="1.10.287.130">
    <property type="match status" value="1"/>
</dbReference>
<evidence type="ECO:0000256" key="8">
    <source>
        <dbReference type="ARBA" id="ARBA00022777"/>
    </source>
</evidence>